<keyword evidence="5" id="KW-1185">Reference proteome</keyword>
<evidence type="ECO:0000259" key="2">
    <source>
        <dbReference type="Pfam" id="PF23305"/>
    </source>
</evidence>
<feature type="compositionally biased region" description="Polar residues" evidence="1">
    <location>
        <begin position="334"/>
        <end position="352"/>
    </location>
</feature>
<dbReference type="EMBL" id="JACBPP010000003">
    <property type="protein sequence ID" value="KAF8003543.1"/>
    <property type="molecule type" value="Genomic_DNA"/>
</dbReference>
<comment type="caution">
    <text evidence="4">The sequence shown here is derived from an EMBL/GenBank/DDBJ whole genome shotgun (WGS) entry which is preliminary data.</text>
</comment>
<organism evidence="4 5">
    <name type="scientific">Metschnikowia pulcherrima</name>
    <dbReference type="NCBI Taxonomy" id="27326"/>
    <lineage>
        <taxon>Eukaryota</taxon>
        <taxon>Fungi</taxon>
        <taxon>Dikarya</taxon>
        <taxon>Ascomycota</taxon>
        <taxon>Saccharomycotina</taxon>
        <taxon>Pichiomycetes</taxon>
        <taxon>Metschnikowiaceae</taxon>
        <taxon>Metschnikowia</taxon>
    </lineage>
</organism>
<evidence type="ECO:0000256" key="1">
    <source>
        <dbReference type="SAM" id="MobiDB-lite"/>
    </source>
</evidence>
<name>A0A8H7GUA2_9ASCO</name>
<feature type="region of interest" description="Disordered" evidence="1">
    <location>
        <begin position="201"/>
        <end position="227"/>
    </location>
</feature>
<dbReference type="EMBL" id="JACBPP010000010">
    <property type="protein sequence ID" value="KAF7999180.1"/>
    <property type="molecule type" value="Genomic_DNA"/>
</dbReference>
<dbReference type="OrthoDB" id="1751210at2759"/>
<proteinExistence type="predicted"/>
<accession>A0A8H7GUA2</accession>
<gene>
    <name evidence="4" type="ORF">HF325_002788</name>
    <name evidence="3" type="ORF">HF325_006712</name>
</gene>
<evidence type="ECO:0000313" key="5">
    <source>
        <dbReference type="Proteomes" id="UP000649328"/>
    </source>
</evidence>
<sequence>MTFAEPGPPTLIRTSRLSPDYIRKNLDTINVPIRLNTDESFERVEENWSAQELEHERRLVSLKVTRENFTTFNIKFETVAPDCVDKNSRDLVISCIRWAEKDLMVVTSVDILLVLESLVGEPFPVEEKSRIRRNLQFLKPSTVARSTLGRLFNSLMAMENPRPRNIEKDVKVFKWSNFFDALNKVLSKYSANPAVVSLEPRTAPSANPIEPASSGYPSNSNNSNNFAYPAQPGKAYVTMQPPAHYAPLPYEAESVFVKPHTPYAESWAPYQNQQQYFKSDPDLVSGSETSGNLTDLSLKLRQQTVDTSTGESPDGTRAASGTDSGRNVGDDGSFSDNSNPGGTGFVKSQTPNLADTAADRKDSDLLLMSLLLSQLKLLSGAGEKLSHANMKEHDRQWAEFSNTDRNFDLVARKPLESDSVSDYNPATKRRKLRRARKRNRLLPNISSSLDRSFPLPNPQQIELYSQEYDSVDLDTRLTSPQNTSSSS</sequence>
<dbReference type="InterPro" id="IPR055509">
    <property type="entry name" value="DUF7082"/>
</dbReference>
<evidence type="ECO:0000313" key="4">
    <source>
        <dbReference type="EMBL" id="KAF8003543.1"/>
    </source>
</evidence>
<feature type="region of interest" description="Disordered" evidence="1">
    <location>
        <begin position="435"/>
        <end position="467"/>
    </location>
</feature>
<evidence type="ECO:0000313" key="3">
    <source>
        <dbReference type="EMBL" id="KAF7999180.1"/>
    </source>
</evidence>
<dbReference type="PANTHER" id="PTHR39463">
    <property type="entry name" value="MEDUSA"/>
    <property type="match status" value="1"/>
</dbReference>
<protein>
    <recommendedName>
        <fullName evidence="2">DUF7082 domain-containing protein</fullName>
    </recommendedName>
</protein>
<dbReference type="AlphaFoldDB" id="A0A8H7GUA2"/>
<dbReference type="GO" id="GO:0005634">
    <property type="term" value="C:nucleus"/>
    <property type="evidence" value="ECO:0007669"/>
    <property type="project" value="TreeGrafter"/>
</dbReference>
<dbReference type="Proteomes" id="UP000649328">
    <property type="component" value="Unassembled WGS sequence"/>
</dbReference>
<feature type="compositionally biased region" description="Low complexity" evidence="1">
    <location>
        <begin position="213"/>
        <end position="225"/>
    </location>
</feature>
<dbReference type="Pfam" id="PF23305">
    <property type="entry name" value="DUF7082"/>
    <property type="match status" value="1"/>
</dbReference>
<feature type="region of interest" description="Disordered" evidence="1">
    <location>
        <begin position="304"/>
        <end position="352"/>
    </location>
</feature>
<reference evidence="4" key="1">
    <citation type="submission" date="2020-10" db="EMBL/GenBank/DDBJ databases">
        <title>The Whole-Genome Sequence of Metschnikowia persimmonesis, a Novel Endophytic Yeast Species Isolated from Medicinal Plant Diospyros kaki Thumb.</title>
        <authorList>
            <person name="Rahmat E."/>
            <person name="Kang Y."/>
        </authorList>
    </citation>
    <scope>NUCLEOTIDE SEQUENCE</scope>
    <source>
        <strain evidence="4">KIOM G15050</strain>
    </source>
</reference>
<dbReference type="PANTHER" id="PTHR39463:SF1">
    <property type="entry name" value="MEDUSA"/>
    <property type="match status" value="1"/>
</dbReference>
<feature type="domain" description="DUF7082" evidence="2">
    <location>
        <begin position="33"/>
        <end position="186"/>
    </location>
</feature>